<dbReference type="AlphaFoldDB" id="A0A059FBD4"/>
<dbReference type="eggNOG" id="COG3119">
    <property type="taxonomic scope" value="Bacteria"/>
</dbReference>
<name>A0A059FBD4_9PROT</name>
<evidence type="ECO:0000313" key="6">
    <source>
        <dbReference type="EMBL" id="KCZ87920.1"/>
    </source>
</evidence>
<dbReference type="InterPro" id="IPR000917">
    <property type="entry name" value="Sulfatase_N"/>
</dbReference>
<dbReference type="PROSITE" id="PS00523">
    <property type="entry name" value="SULFATASE_1"/>
    <property type="match status" value="1"/>
</dbReference>
<dbReference type="Gene3D" id="3.30.1120.10">
    <property type="match status" value="1"/>
</dbReference>
<keyword evidence="3" id="KW-0378">Hydrolase</keyword>
<evidence type="ECO:0000256" key="3">
    <source>
        <dbReference type="ARBA" id="ARBA00022801"/>
    </source>
</evidence>
<comment type="similarity">
    <text evidence="1">Belongs to the sulfatase family.</text>
</comment>
<dbReference type="InterPro" id="IPR017850">
    <property type="entry name" value="Alkaline_phosphatase_core_sf"/>
</dbReference>
<dbReference type="RefSeq" id="WP_051618719.1">
    <property type="nucleotide sequence ID" value="NZ_ARYK01000011.1"/>
</dbReference>
<evidence type="ECO:0000256" key="2">
    <source>
        <dbReference type="ARBA" id="ARBA00022723"/>
    </source>
</evidence>
<dbReference type="PANTHER" id="PTHR42693:SF27">
    <property type="entry name" value="ARYLSULFATASE B [PRECURSOR]"/>
    <property type="match status" value="1"/>
</dbReference>
<accession>A0A059FBD4</accession>
<evidence type="ECO:0000259" key="5">
    <source>
        <dbReference type="Pfam" id="PF00884"/>
    </source>
</evidence>
<dbReference type="InterPro" id="IPR050738">
    <property type="entry name" value="Sulfatase"/>
</dbReference>
<dbReference type="Pfam" id="PF00884">
    <property type="entry name" value="Sulfatase"/>
    <property type="match status" value="1"/>
</dbReference>
<dbReference type="STRING" id="1280950.HJO_16090"/>
<evidence type="ECO:0000256" key="4">
    <source>
        <dbReference type="ARBA" id="ARBA00022837"/>
    </source>
</evidence>
<feature type="domain" description="Sulfatase N-terminal" evidence="5">
    <location>
        <begin position="34"/>
        <end position="376"/>
    </location>
</feature>
<dbReference type="EMBL" id="ARYK01000011">
    <property type="protein sequence ID" value="KCZ87920.1"/>
    <property type="molecule type" value="Genomic_DNA"/>
</dbReference>
<evidence type="ECO:0000313" key="7">
    <source>
        <dbReference type="Proteomes" id="UP000025171"/>
    </source>
</evidence>
<dbReference type="GO" id="GO:0046872">
    <property type="term" value="F:metal ion binding"/>
    <property type="evidence" value="ECO:0007669"/>
    <property type="project" value="UniProtKB-KW"/>
</dbReference>
<protein>
    <submittedName>
        <fullName evidence="6">Twin-arginine translocation pathway signal</fullName>
    </submittedName>
</protein>
<evidence type="ECO:0000256" key="1">
    <source>
        <dbReference type="ARBA" id="ARBA00008779"/>
    </source>
</evidence>
<dbReference type="GO" id="GO:0004065">
    <property type="term" value="F:arylsulfatase activity"/>
    <property type="evidence" value="ECO:0007669"/>
    <property type="project" value="TreeGrafter"/>
</dbReference>
<keyword evidence="4" id="KW-0106">Calcium</keyword>
<dbReference type="Gene3D" id="3.40.720.10">
    <property type="entry name" value="Alkaline Phosphatase, subunit A"/>
    <property type="match status" value="1"/>
</dbReference>
<keyword evidence="2" id="KW-0479">Metal-binding</keyword>
<dbReference type="PATRIC" id="fig|1280950.3.peg.3230"/>
<dbReference type="InterPro" id="IPR024607">
    <property type="entry name" value="Sulfatase_CS"/>
</dbReference>
<comment type="caution">
    <text evidence="6">The sequence shown here is derived from an EMBL/GenBank/DDBJ whole genome shotgun (WGS) entry which is preliminary data.</text>
</comment>
<gene>
    <name evidence="6" type="ORF">HJO_16090</name>
</gene>
<sequence>MALFLTSLVAACSSPATRAGEPVDPVEAAERAVPNIIILLADDMGWNDVGFHGSEIRTPNLDRLAAEGVVLDRFYVQPTCSPTRSALMTGKAAFRLGVFAPLSKNNATGLPISETLLPEYLKTAGYSTALTGKWHLGARHRAYLPNQRGFDYFYGNLTGGIGYWDHVHGGGYDLQRNGVAARDSGYITDLIGHDARRVIRSRKANQPFFLYVAFNAPHLPNEAPEQAIAQYGPIDRQDRRVHAAMVSELDRQVGQILDTLEDEGILDNTLIWFMSDNGGLIEAPQSVRNMTDAERRAHLETQYGVPVSQRFLDFVRINQTEGGSDNGPLKGGKGTVWEGGTRVPSVVYWKGTLAPGHRPDMVTVQDVLPTLLSVAGLAKPAAPIDGRDVWPLIQSGATPDERAYVVQARHGGLDLALYQYPWKLVQPSTGAAMLFDVEADPSESRDLAADYPDILAALQKVLTDFPRGRDVAEPFDRIMQDPDFFGGEEDRVPWADQVVDD</sequence>
<proteinExistence type="inferred from homology"/>
<keyword evidence="7" id="KW-1185">Reference proteome</keyword>
<dbReference type="PANTHER" id="PTHR42693">
    <property type="entry name" value="ARYLSULFATASE FAMILY MEMBER"/>
    <property type="match status" value="1"/>
</dbReference>
<dbReference type="Proteomes" id="UP000025171">
    <property type="component" value="Unassembled WGS sequence"/>
</dbReference>
<dbReference type="SUPFAM" id="SSF53649">
    <property type="entry name" value="Alkaline phosphatase-like"/>
    <property type="match status" value="1"/>
</dbReference>
<dbReference type="OrthoDB" id="9803751at2"/>
<dbReference type="CDD" id="cd16029">
    <property type="entry name" value="4-S"/>
    <property type="match status" value="1"/>
</dbReference>
<organism evidence="6 7">
    <name type="scientific">Hyphomonas johnsonii MHS-2</name>
    <dbReference type="NCBI Taxonomy" id="1280950"/>
    <lineage>
        <taxon>Bacteria</taxon>
        <taxon>Pseudomonadati</taxon>
        <taxon>Pseudomonadota</taxon>
        <taxon>Alphaproteobacteria</taxon>
        <taxon>Hyphomonadales</taxon>
        <taxon>Hyphomonadaceae</taxon>
        <taxon>Hyphomonas</taxon>
    </lineage>
</organism>
<reference evidence="6 7" key="1">
    <citation type="journal article" date="2014" name="Antonie Van Leeuwenhoek">
        <title>Hyphomonas beringensis sp. nov. and Hyphomonas chukchiensis sp. nov., isolated from surface seawater of the Bering Sea and Chukchi Sea.</title>
        <authorList>
            <person name="Li C."/>
            <person name="Lai Q."/>
            <person name="Li G."/>
            <person name="Dong C."/>
            <person name="Wang J."/>
            <person name="Liao Y."/>
            <person name="Shao Z."/>
        </authorList>
    </citation>
    <scope>NUCLEOTIDE SEQUENCE [LARGE SCALE GENOMIC DNA]</scope>
    <source>
        <strain evidence="6 7">MHS-2</strain>
    </source>
</reference>